<organism evidence="1">
    <name type="scientific">Arundo donax</name>
    <name type="common">Giant reed</name>
    <name type="synonym">Donax arundinaceus</name>
    <dbReference type="NCBI Taxonomy" id="35708"/>
    <lineage>
        <taxon>Eukaryota</taxon>
        <taxon>Viridiplantae</taxon>
        <taxon>Streptophyta</taxon>
        <taxon>Embryophyta</taxon>
        <taxon>Tracheophyta</taxon>
        <taxon>Spermatophyta</taxon>
        <taxon>Magnoliopsida</taxon>
        <taxon>Liliopsida</taxon>
        <taxon>Poales</taxon>
        <taxon>Poaceae</taxon>
        <taxon>PACMAD clade</taxon>
        <taxon>Arundinoideae</taxon>
        <taxon>Arundineae</taxon>
        <taxon>Arundo</taxon>
    </lineage>
</organism>
<name>A0A0A9GKJ8_ARUDO</name>
<dbReference type="AlphaFoldDB" id="A0A0A9GKJ8"/>
<proteinExistence type="predicted"/>
<dbReference type="EMBL" id="GBRH01173937">
    <property type="protein sequence ID" value="JAE23959.1"/>
    <property type="molecule type" value="Transcribed_RNA"/>
</dbReference>
<reference evidence="1" key="2">
    <citation type="journal article" date="2015" name="Data Brief">
        <title>Shoot transcriptome of the giant reed, Arundo donax.</title>
        <authorList>
            <person name="Barrero R.A."/>
            <person name="Guerrero F.D."/>
            <person name="Moolhuijzen P."/>
            <person name="Goolsby J.A."/>
            <person name="Tidwell J."/>
            <person name="Bellgard S.E."/>
            <person name="Bellgard M.I."/>
        </authorList>
    </citation>
    <scope>NUCLEOTIDE SEQUENCE</scope>
    <source>
        <tissue evidence="1">Shoot tissue taken approximately 20 cm above the soil surface</tissue>
    </source>
</reference>
<evidence type="ECO:0000313" key="1">
    <source>
        <dbReference type="EMBL" id="JAE23959.1"/>
    </source>
</evidence>
<protein>
    <submittedName>
        <fullName evidence="1">Uncharacterized protein</fullName>
    </submittedName>
</protein>
<reference evidence="1" key="1">
    <citation type="submission" date="2014-09" db="EMBL/GenBank/DDBJ databases">
        <authorList>
            <person name="Magalhaes I.L.F."/>
            <person name="Oliveira U."/>
            <person name="Santos F.R."/>
            <person name="Vidigal T.H.D.A."/>
            <person name="Brescovit A.D."/>
            <person name="Santos A.J."/>
        </authorList>
    </citation>
    <scope>NUCLEOTIDE SEQUENCE</scope>
    <source>
        <tissue evidence="1">Shoot tissue taken approximately 20 cm above the soil surface</tissue>
    </source>
</reference>
<sequence length="38" mass="4250">MTAGHALLRCAYAWLATKSPILFEELINAMQASLSWLQ</sequence>
<accession>A0A0A9GKJ8</accession>